<reference evidence="1 2" key="1">
    <citation type="journal article" date="2016" name="Nat. Commun.">
        <title>Thousands of microbial genomes shed light on interconnected biogeochemical processes in an aquifer system.</title>
        <authorList>
            <person name="Anantharaman K."/>
            <person name="Brown C.T."/>
            <person name="Hug L.A."/>
            <person name="Sharon I."/>
            <person name="Castelle C.J."/>
            <person name="Probst A.J."/>
            <person name="Thomas B.C."/>
            <person name="Singh A."/>
            <person name="Wilkins M.J."/>
            <person name="Karaoz U."/>
            <person name="Brodie E.L."/>
            <person name="Williams K.H."/>
            <person name="Hubbard S.S."/>
            <person name="Banfield J.F."/>
        </authorList>
    </citation>
    <scope>NUCLEOTIDE SEQUENCE [LARGE SCALE GENOMIC DNA]</scope>
</reference>
<gene>
    <name evidence="1" type="ORF">A3B04_00340</name>
</gene>
<proteinExistence type="predicted"/>
<organism evidence="1 2">
    <name type="scientific">Candidatus Portnoybacteria bacterium RIFCSPLOWO2_02_FULL_39_11</name>
    <dbReference type="NCBI Taxonomy" id="1802001"/>
    <lineage>
        <taxon>Bacteria</taxon>
        <taxon>Candidatus Portnoyibacteriota</taxon>
    </lineage>
</organism>
<comment type="caution">
    <text evidence="1">The sequence shown here is derived from an EMBL/GenBank/DDBJ whole genome shotgun (WGS) entry which is preliminary data.</text>
</comment>
<name>A0A1G2FR81_9BACT</name>
<dbReference type="AlphaFoldDB" id="A0A1G2FR81"/>
<dbReference type="Proteomes" id="UP000177126">
    <property type="component" value="Unassembled WGS sequence"/>
</dbReference>
<sequence length="276" mass="32433">MKTELKEKIKNSGNNLHLSVVDILENEGWKVDISPYYCDDLTDRPREIDILATKRISMFSGSDCKEYFFKAVLCIECKHFTGDINFRVFDNNADVGREVLLNQNHNLNIAEAFKKARTIFNGHHYLTTQKIARLYEYWKNDQNKNQQEDDVFKAMTQSVKSTIFFMKSEDSDVLGSVYYPMVVYDNIDGIYLMQENCPDDEAYLDSLEPEKNVIFHLKYSYLDYGKENYPRYPTKDFFVDFVHKDELKKFVADVITEKECKKILSPILHDTHLIKT</sequence>
<protein>
    <submittedName>
        <fullName evidence="1">Uncharacterized protein</fullName>
    </submittedName>
</protein>
<accession>A0A1G2FR81</accession>
<evidence type="ECO:0000313" key="2">
    <source>
        <dbReference type="Proteomes" id="UP000177126"/>
    </source>
</evidence>
<evidence type="ECO:0000313" key="1">
    <source>
        <dbReference type="EMBL" id="OGZ40553.1"/>
    </source>
</evidence>
<dbReference type="EMBL" id="MHNF01000030">
    <property type="protein sequence ID" value="OGZ40553.1"/>
    <property type="molecule type" value="Genomic_DNA"/>
</dbReference>